<dbReference type="Gene3D" id="3.30.390.50">
    <property type="entry name" value="CO dehydrogenase flavoprotein, C-terminal domain"/>
    <property type="match status" value="1"/>
</dbReference>
<evidence type="ECO:0000313" key="5">
    <source>
        <dbReference type="EMBL" id="EKF41427.1"/>
    </source>
</evidence>
<dbReference type="SUPFAM" id="SSF56176">
    <property type="entry name" value="FAD-binding/transporter-associated domain-like"/>
    <property type="match status" value="1"/>
</dbReference>
<dbReference type="InterPro" id="IPR016169">
    <property type="entry name" value="FAD-bd_PCMH_sub2"/>
</dbReference>
<dbReference type="STRING" id="721133.SAMN05216176_11150"/>
<dbReference type="Gene3D" id="3.30.465.10">
    <property type="match status" value="1"/>
</dbReference>
<comment type="caution">
    <text evidence="5">The sequence shown here is derived from an EMBL/GenBank/DDBJ whole genome shotgun (WGS) entry which is preliminary data.</text>
</comment>
<feature type="domain" description="FAD-binding PCMH-type" evidence="4">
    <location>
        <begin position="1"/>
        <end position="177"/>
    </location>
</feature>
<dbReference type="Proteomes" id="UP000007374">
    <property type="component" value="Unassembled WGS sequence"/>
</dbReference>
<evidence type="ECO:0000259" key="4">
    <source>
        <dbReference type="PROSITE" id="PS51387"/>
    </source>
</evidence>
<dbReference type="FunFam" id="3.30.465.10:FF:000017">
    <property type="entry name" value="Xanthine dehydrogenase, FAD binding subunit"/>
    <property type="match status" value="1"/>
</dbReference>
<dbReference type="PANTHER" id="PTHR42659:SF2">
    <property type="entry name" value="XANTHINE DEHYDROGENASE SUBUNIT C-RELATED"/>
    <property type="match status" value="1"/>
</dbReference>
<dbReference type="EMBL" id="AMSI01000011">
    <property type="protein sequence ID" value="EKF41427.1"/>
    <property type="molecule type" value="Genomic_DNA"/>
</dbReference>
<dbReference type="SUPFAM" id="SSF55447">
    <property type="entry name" value="CO dehydrogenase flavoprotein C-terminal domain-like"/>
    <property type="match status" value="1"/>
</dbReference>
<dbReference type="GO" id="GO:0016491">
    <property type="term" value="F:oxidoreductase activity"/>
    <property type="evidence" value="ECO:0007669"/>
    <property type="project" value="UniProtKB-KW"/>
</dbReference>
<organism evidence="5 6">
    <name type="scientific">Nitratireductor indicus C115</name>
    <dbReference type="NCBI Taxonomy" id="1231190"/>
    <lineage>
        <taxon>Bacteria</taxon>
        <taxon>Pseudomonadati</taxon>
        <taxon>Pseudomonadota</taxon>
        <taxon>Alphaproteobacteria</taxon>
        <taxon>Hyphomicrobiales</taxon>
        <taxon>Phyllobacteriaceae</taxon>
        <taxon>Nitratireductor</taxon>
    </lineage>
</organism>
<gene>
    <name evidence="5" type="ORF">NA8A_16286</name>
</gene>
<dbReference type="PANTHER" id="PTHR42659">
    <property type="entry name" value="XANTHINE DEHYDROGENASE SUBUNIT C-RELATED"/>
    <property type="match status" value="1"/>
</dbReference>
<dbReference type="SMART" id="SM01092">
    <property type="entry name" value="CO_deh_flav_C"/>
    <property type="match status" value="1"/>
</dbReference>
<evidence type="ECO:0000256" key="3">
    <source>
        <dbReference type="ARBA" id="ARBA00023002"/>
    </source>
</evidence>
<keyword evidence="6" id="KW-1185">Reference proteome</keyword>
<dbReference type="Pfam" id="PF03450">
    <property type="entry name" value="CO_deh_flav_C"/>
    <property type="match status" value="1"/>
</dbReference>
<protein>
    <submittedName>
        <fullName evidence="5">Carbon-monoxide dehydrogenase (Acceptor)</fullName>
    </submittedName>
</protein>
<dbReference type="PROSITE" id="PS51387">
    <property type="entry name" value="FAD_PCMH"/>
    <property type="match status" value="1"/>
</dbReference>
<dbReference type="Gene3D" id="3.30.43.10">
    <property type="entry name" value="Uridine Diphospho-n-acetylenolpyruvylglucosamine Reductase, domain 2"/>
    <property type="match status" value="1"/>
</dbReference>
<reference evidence="5 6" key="1">
    <citation type="journal article" date="2012" name="J. Bacteriol.">
        <title>Genome Sequence of Nitratireductor indicus Type Strain C115.</title>
        <authorList>
            <person name="Lai Q."/>
            <person name="Li G."/>
            <person name="Yu Z."/>
            <person name="Shao Z."/>
        </authorList>
    </citation>
    <scope>NUCLEOTIDE SEQUENCE [LARGE SCALE GENOMIC DNA]</scope>
    <source>
        <strain evidence="5 6">C115</strain>
    </source>
</reference>
<dbReference type="InterPro" id="IPR036318">
    <property type="entry name" value="FAD-bd_PCMH-like_sf"/>
</dbReference>
<proteinExistence type="predicted"/>
<keyword evidence="3" id="KW-0560">Oxidoreductase</keyword>
<accession>K2PJT1</accession>
<name>K2PJT1_9HYPH</name>
<dbReference type="InterPro" id="IPR036683">
    <property type="entry name" value="CO_DH_flav_C_dom_sf"/>
</dbReference>
<dbReference type="eggNOG" id="COG1319">
    <property type="taxonomic scope" value="Bacteria"/>
</dbReference>
<dbReference type="InterPro" id="IPR016166">
    <property type="entry name" value="FAD-bd_PCMH"/>
</dbReference>
<keyword evidence="2" id="KW-0274">FAD</keyword>
<dbReference type="GO" id="GO:0071949">
    <property type="term" value="F:FAD binding"/>
    <property type="evidence" value="ECO:0007669"/>
    <property type="project" value="InterPro"/>
</dbReference>
<evidence type="ECO:0000313" key="6">
    <source>
        <dbReference type="Proteomes" id="UP000007374"/>
    </source>
</evidence>
<dbReference type="AlphaFoldDB" id="K2PJT1"/>
<dbReference type="InterPro" id="IPR002346">
    <property type="entry name" value="Mopterin_DH_FAD-bd"/>
</dbReference>
<dbReference type="InterPro" id="IPR016167">
    <property type="entry name" value="FAD-bd_PCMH_sub1"/>
</dbReference>
<dbReference type="RefSeq" id="WP_009451450.1">
    <property type="nucleotide sequence ID" value="NZ_AMSI01000011.1"/>
</dbReference>
<dbReference type="InterPro" id="IPR051312">
    <property type="entry name" value="Diverse_Substr_Oxidored"/>
</dbReference>
<dbReference type="InterPro" id="IPR005107">
    <property type="entry name" value="CO_DH_flav_C"/>
</dbReference>
<evidence type="ECO:0000256" key="1">
    <source>
        <dbReference type="ARBA" id="ARBA00022630"/>
    </source>
</evidence>
<sequence length="291" mass="30342">MKAAPFDYVRVSCFEEMQEIFAAHGDDAQVIAGGQSLIPAMAMRMARPSVLLDIAGLPGLSGIEDTGDAIRIGAMARYVDLRESALLATHVPLIRDAVALIAHEAIRSRGTIGGNLAHADPASEMPAVVQALDARIDIRGPEGQRSVPAAEFFLGTYAVDLAPGEIIVSVTVPKAPAGRLSGIQEFVRRSGDYASAGGAFVLDVENGRIAAARLACFGVCDRAVLAEQAAATLVGQELAALDPEPAVKALASEIEPTADLHNGPATKRHLIGVLTKRLLADMVSRSGKAHG</sequence>
<dbReference type="Pfam" id="PF00941">
    <property type="entry name" value="FAD_binding_5"/>
    <property type="match status" value="1"/>
</dbReference>
<evidence type="ECO:0000256" key="2">
    <source>
        <dbReference type="ARBA" id="ARBA00022827"/>
    </source>
</evidence>
<dbReference type="PATRIC" id="fig|1231190.3.peg.3370"/>
<keyword evidence="1" id="KW-0285">Flavoprotein</keyword>